<dbReference type="InterPro" id="IPR007182">
    <property type="entry name" value="MnhB"/>
</dbReference>
<evidence type="ECO:0000256" key="5">
    <source>
        <dbReference type="ARBA" id="ARBA00022989"/>
    </source>
</evidence>
<dbReference type="EMBL" id="JAVDSG010000001">
    <property type="protein sequence ID" value="MDR6594170.1"/>
    <property type="molecule type" value="Genomic_DNA"/>
</dbReference>
<accession>A0ABU1PU45</accession>
<keyword evidence="10" id="KW-1185">Reference proteome</keyword>
<evidence type="ECO:0000256" key="6">
    <source>
        <dbReference type="ARBA" id="ARBA00023136"/>
    </source>
</evidence>
<dbReference type="RefSeq" id="WP_310307167.1">
    <property type="nucleotide sequence ID" value="NZ_BAAAXB010000001.1"/>
</dbReference>
<reference evidence="9 10" key="1">
    <citation type="submission" date="2023-07" db="EMBL/GenBank/DDBJ databases">
        <title>Sequencing the genomes of 1000 actinobacteria strains.</title>
        <authorList>
            <person name="Klenk H.-P."/>
        </authorList>
    </citation>
    <scope>NUCLEOTIDE SEQUENCE [LARGE SCALE GENOMIC DNA]</scope>
    <source>
        <strain evidence="9 10">DSM 43749</strain>
    </source>
</reference>
<evidence type="ECO:0000256" key="4">
    <source>
        <dbReference type="ARBA" id="ARBA00022692"/>
    </source>
</evidence>
<keyword evidence="4 7" id="KW-0812">Transmembrane</keyword>
<comment type="caution">
    <text evidence="9">The sequence shown here is derived from an EMBL/GenBank/DDBJ whole genome shotgun (WGS) entry which is preliminary data.</text>
</comment>
<comment type="subcellular location">
    <subcellularLocation>
        <location evidence="1">Cell membrane</location>
        <topology evidence="1">Multi-pass membrane protein</topology>
    </subcellularLocation>
</comment>
<proteinExistence type="inferred from homology"/>
<feature type="domain" description="Na+/H+ antiporter MnhB subunit-related protein" evidence="8">
    <location>
        <begin position="13"/>
        <end position="139"/>
    </location>
</feature>
<name>A0ABU1PU45_9PSEU</name>
<evidence type="ECO:0000256" key="7">
    <source>
        <dbReference type="SAM" id="Phobius"/>
    </source>
</evidence>
<feature type="transmembrane region" description="Helical" evidence="7">
    <location>
        <begin position="20"/>
        <end position="38"/>
    </location>
</feature>
<feature type="transmembrane region" description="Helical" evidence="7">
    <location>
        <begin position="75"/>
        <end position="97"/>
    </location>
</feature>
<dbReference type="Pfam" id="PF04039">
    <property type="entry name" value="MnhB"/>
    <property type="match status" value="1"/>
</dbReference>
<sequence>MSAREEHVPPDSVVRVVARLLPGPSLVFAAALIAKGYAEVGDGFAAGVIVALAIALVYVALGAEGAEAALPVLRHAPELAVGGLLLALATGFFPLALGEPPLSHRPAPGEHVVKVGALELFTPLLLDLGVFLLVVGVLTTLLHQLGRRPGVGGR</sequence>
<evidence type="ECO:0000259" key="8">
    <source>
        <dbReference type="Pfam" id="PF04039"/>
    </source>
</evidence>
<dbReference type="PANTHER" id="PTHR33932:SF4">
    <property type="entry name" value="NA(+)_H(+) ANTIPORTER SUBUNIT B"/>
    <property type="match status" value="1"/>
</dbReference>
<evidence type="ECO:0000256" key="1">
    <source>
        <dbReference type="ARBA" id="ARBA00004651"/>
    </source>
</evidence>
<keyword evidence="3" id="KW-1003">Cell membrane</keyword>
<evidence type="ECO:0000256" key="2">
    <source>
        <dbReference type="ARBA" id="ARBA00009425"/>
    </source>
</evidence>
<dbReference type="PANTHER" id="PTHR33932">
    <property type="entry name" value="NA(+)/H(+) ANTIPORTER SUBUNIT B"/>
    <property type="match status" value="1"/>
</dbReference>
<dbReference type="Proteomes" id="UP001268819">
    <property type="component" value="Unassembled WGS sequence"/>
</dbReference>
<evidence type="ECO:0000313" key="9">
    <source>
        <dbReference type="EMBL" id="MDR6594170.1"/>
    </source>
</evidence>
<evidence type="ECO:0000313" key="10">
    <source>
        <dbReference type="Proteomes" id="UP001268819"/>
    </source>
</evidence>
<feature type="transmembrane region" description="Helical" evidence="7">
    <location>
        <begin position="44"/>
        <end position="63"/>
    </location>
</feature>
<dbReference type="InterPro" id="IPR050622">
    <property type="entry name" value="CPA3_antiporter_subunitB"/>
</dbReference>
<keyword evidence="5 7" id="KW-1133">Transmembrane helix</keyword>
<feature type="transmembrane region" description="Helical" evidence="7">
    <location>
        <begin position="117"/>
        <end position="142"/>
    </location>
</feature>
<evidence type="ECO:0000256" key="3">
    <source>
        <dbReference type="ARBA" id="ARBA00022475"/>
    </source>
</evidence>
<keyword evidence="6 7" id="KW-0472">Membrane</keyword>
<comment type="similarity">
    <text evidence="2">Belongs to the CPA3 antiporters (TC 2.A.63) subunit B family.</text>
</comment>
<organism evidence="9 10">
    <name type="scientific">Saccharothrix longispora</name>
    <dbReference type="NCBI Taxonomy" id="33920"/>
    <lineage>
        <taxon>Bacteria</taxon>
        <taxon>Bacillati</taxon>
        <taxon>Actinomycetota</taxon>
        <taxon>Actinomycetes</taxon>
        <taxon>Pseudonocardiales</taxon>
        <taxon>Pseudonocardiaceae</taxon>
        <taxon>Saccharothrix</taxon>
    </lineage>
</organism>
<protein>
    <submittedName>
        <fullName evidence="9">Multisubunit Na+/H+ antiporter MnhB subunit</fullName>
    </submittedName>
</protein>
<gene>
    <name evidence="9" type="ORF">J2S66_002554</name>
</gene>